<keyword evidence="10" id="KW-0539">Nucleus</keyword>
<evidence type="ECO:0000313" key="15">
    <source>
        <dbReference type="EMBL" id="KAK3754080.1"/>
    </source>
</evidence>
<dbReference type="InterPro" id="IPR050457">
    <property type="entry name" value="ZnFinger_BTB_dom_contain"/>
</dbReference>
<evidence type="ECO:0000256" key="3">
    <source>
        <dbReference type="ARBA" id="ARBA00022723"/>
    </source>
</evidence>
<dbReference type="SMART" id="SM00225">
    <property type="entry name" value="BTB"/>
    <property type="match status" value="1"/>
</dbReference>
<evidence type="ECO:0000256" key="2">
    <source>
        <dbReference type="ARBA" id="ARBA00006991"/>
    </source>
</evidence>
<keyword evidence="16" id="KW-1185">Reference proteome</keyword>
<keyword evidence="4" id="KW-0677">Repeat</keyword>
<dbReference type="Proteomes" id="UP001283361">
    <property type="component" value="Unassembled WGS sequence"/>
</dbReference>
<evidence type="ECO:0000256" key="11">
    <source>
        <dbReference type="PROSITE-ProRule" id="PRU00042"/>
    </source>
</evidence>
<keyword evidence="5 11" id="KW-0863">Zinc-finger</keyword>
<dbReference type="InterPro" id="IPR000210">
    <property type="entry name" value="BTB/POZ_dom"/>
</dbReference>
<feature type="domain" description="C2H2-type" evidence="14">
    <location>
        <begin position="663"/>
        <end position="687"/>
    </location>
</feature>
<dbReference type="GO" id="GO:0005634">
    <property type="term" value="C:nucleus"/>
    <property type="evidence" value="ECO:0007669"/>
    <property type="project" value="UniProtKB-SubCell"/>
</dbReference>
<evidence type="ECO:0000256" key="7">
    <source>
        <dbReference type="ARBA" id="ARBA00023015"/>
    </source>
</evidence>
<dbReference type="SUPFAM" id="SSF57667">
    <property type="entry name" value="beta-beta-alpha zinc fingers"/>
    <property type="match status" value="4"/>
</dbReference>
<dbReference type="FunFam" id="3.30.160.60:FF:000322">
    <property type="entry name" value="GDNF-inducible zinc finger protein 1"/>
    <property type="match status" value="1"/>
</dbReference>
<dbReference type="Pfam" id="PF00651">
    <property type="entry name" value="BTB"/>
    <property type="match status" value="1"/>
</dbReference>
<accession>A0AAE0YR71</accession>
<dbReference type="InterPro" id="IPR036236">
    <property type="entry name" value="Znf_C2H2_sf"/>
</dbReference>
<protein>
    <submittedName>
        <fullName evidence="15">Uncharacterized protein</fullName>
    </submittedName>
</protein>
<dbReference type="PROSITE" id="PS50097">
    <property type="entry name" value="BTB"/>
    <property type="match status" value="1"/>
</dbReference>
<keyword evidence="6" id="KW-0862">Zinc</keyword>
<dbReference type="EMBL" id="JAWDGP010005686">
    <property type="protein sequence ID" value="KAK3754080.1"/>
    <property type="molecule type" value="Genomic_DNA"/>
</dbReference>
<feature type="compositionally biased region" description="Basic residues" evidence="12">
    <location>
        <begin position="475"/>
        <end position="485"/>
    </location>
</feature>
<dbReference type="AlphaFoldDB" id="A0AAE0YR71"/>
<evidence type="ECO:0000256" key="10">
    <source>
        <dbReference type="ARBA" id="ARBA00023242"/>
    </source>
</evidence>
<dbReference type="FunFam" id="3.30.160.60:FF:001289">
    <property type="entry name" value="Zinc finger protein 574"/>
    <property type="match status" value="1"/>
</dbReference>
<evidence type="ECO:0000259" key="14">
    <source>
        <dbReference type="PROSITE" id="PS50157"/>
    </source>
</evidence>
<feature type="domain" description="BTB" evidence="13">
    <location>
        <begin position="34"/>
        <end position="114"/>
    </location>
</feature>
<name>A0AAE0YR71_9GAST</name>
<reference evidence="15" key="1">
    <citation type="journal article" date="2023" name="G3 (Bethesda)">
        <title>A reference genome for the long-term kleptoplast-retaining sea slug Elysia crispata morphotype clarki.</title>
        <authorList>
            <person name="Eastman K.E."/>
            <person name="Pendleton A.L."/>
            <person name="Shaikh M.A."/>
            <person name="Suttiyut T."/>
            <person name="Ogas R."/>
            <person name="Tomko P."/>
            <person name="Gavelis G."/>
            <person name="Widhalm J.R."/>
            <person name="Wisecaver J.H."/>
        </authorList>
    </citation>
    <scope>NUCLEOTIDE SEQUENCE</scope>
    <source>
        <strain evidence="15">ECLA1</strain>
    </source>
</reference>
<feature type="region of interest" description="Disordered" evidence="12">
    <location>
        <begin position="385"/>
        <end position="489"/>
    </location>
</feature>
<evidence type="ECO:0000256" key="1">
    <source>
        <dbReference type="ARBA" id="ARBA00004123"/>
    </source>
</evidence>
<feature type="domain" description="C2H2-type" evidence="14">
    <location>
        <begin position="635"/>
        <end position="662"/>
    </location>
</feature>
<sequence length="889" mass="99845">MAQSSTPTGLFYDPKIIKRTLLALNEQRDMSQFCDVILKVCDTQIFAHSNVLAAASPYFGSFLGTGTDFPRFFSQKVPQIIEIHIDTKDGDDGYGEAVRKVIEYMYTSQITLTSSLISQIVEISKIMQMEALLLFCGQFQRGQDSNLPCDAASCTSGLEEVANLMSGRSKTRKHIDAATETDDSIFLKIENNTTNYSKSSELNSELEEGMGIDALAPNIDFSGRDLNMMNIGNFVRPEGKKGIPTALNNASASDQSEVSLLLEISKVRPPAQGNQLIDKNDPVEEFVEQISSHNQRPTDEYLKNAHTLADLMSIAGDKPEETACSDHGEDQSALQCQTVSKCPDNQTSITSVSAGDVRDINLEEISDLVKFGDFSLPLKECASSQTMSCSARRGRSRGRRRGRGGGRGRKVGRPKKTINEDHESDTEFDDFMERLERGEEISPEDETENSSQFEHSVYDSVENKSDDLSSGKLWTSRRKRKRPSQLRKDYVMHSLAKRSNKRVDSVKQNIANQTSPGLKFVCQKCDFSSSVFKDYRHHMKKHPETDPRNFKCDKVGCNFKTTRSREFTAHKHQHMTEELICIICEERSYTQDEFELHRKKHEGQNPYFCTECDSRFKTKAQLLAHKPKHQLEKPFVCAVCHAGFKWKHALKNHMVTHSATKDHLCDECGYATAHKSQLKSHMLIHTGLMFRCPYPDCNFQATKRQNLKYHMVTHTQEKPHQCEVCGQSFSLIKNMRRHMLLHTGARPFSCRLCGFSTTRYDKLKEHNQKLHNLNEGAVAAVQESTATAQLVTASDIPSQPQSDLQSNMEFVSPDEINGIKLIAKTGQDGSITQEALHTIVQLAVSENLSEATIIHGQGGDGNIYPLISSVELFEDADGVKYKLQHNMSG</sequence>
<evidence type="ECO:0000256" key="9">
    <source>
        <dbReference type="ARBA" id="ARBA00023163"/>
    </source>
</evidence>
<evidence type="ECO:0000313" key="16">
    <source>
        <dbReference type="Proteomes" id="UP001283361"/>
    </source>
</evidence>
<proteinExistence type="inferred from homology"/>
<dbReference type="PANTHER" id="PTHR46105:SF5">
    <property type="entry name" value="ZINC FINGER AND BTB DOMAIN-CONTAINING PROTEIN 44 ISOFORM X1"/>
    <property type="match status" value="1"/>
</dbReference>
<feature type="domain" description="C2H2-type" evidence="14">
    <location>
        <begin position="690"/>
        <end position="719"/>
    </location>
</feature>
<evidence type="ECO:0000256" key="5">
    <source>
        <dbReference type="ARBA" id="ARBA00022771"/>
    </source>
</evidence>
<feature type="domain" description="C2H2-type" evidence="14">
    <location>
        <begin position="607"/>
        <end position="634"/>
    </location>
</feature>
<feature type="compositionally biased region" description="Basic residues" evidence="12">
    <location>
        <begin position="392"/>
        <end position="416"/>
    </location>
</feature>
<dbReference type="Gene3D" id="3.30.160.60">
    <property type="entry name" value="Classic Zinc Finger"/>
    <property type="match status" value="7"/>
</dbReference>
<feature type="domain" description="C2H2-type" evidence="14">
    <location>
        <begin position="720"/>
        <end position="747"/>
    </location>
</feature>
<evidence type="ECO:0000256" key="4">
    <source>
        <dbReference type="ARBA" id="ARBA00022737"/>
    </source>
</evidence>
<dbReference type="GO" id="GO:0000981">
    <property type="term" value="F:DNA-binding transcription factor activity, RNA polymerase II-specific"/>
    <property type="evidence" value="ECO:0007669"/>
    <property type="project" value="TreeGrafter"/>
</dbReference>
<dbReference type="InterPro" id="IPR011333">
    <property type="entry name" value="SKP1/BTB/POZ_sf"/>
</dbReference>
<keyword evidence="9" id="KW-0804">Transcription</keyword>
<evidence type="ECO:0000256" key="8">
    <source>
        <dbReference type="ARBA" id="ARBA00023125"/>
    </source>
</evidence>
<dbReference type="PANTHER" id="PTHR46105">
    <property type="entry name" value="AGAP004733-PA"/>
    <property type="match status" value="1"/>
</dbReference>
<evidence type="ECO:0000256" key="12">
    <source>
        <dbReference type="SAM" id="MobiDB-lite"/>
    </source>
</evidence>
<evidence type="ECO:0000259" key="13">
    <source>
        <dbReference type="PROSITE" id="PS50097"/>
    </source>
</evidence>
<dbReference type="SMART" id="SM00355">
    <property type="entry name" value="ZnF_C2H2"/>
    <property type="match status" value="9"/>
</dbReference>
<dbReference type="GO" id="GO:0000978">
    <property type="term" value="F:RNA polymerase II cis-regulatory region sequence-specific DNA binding"/>
    <property type="evidence" value="ECO:0007669"/>
    <property type="project" value="TreeGrafter"/>
</dbReference>
<dbReference type="FunFam" id="3.30.160.60:FF:001370">
    <property type="entry name" value="Zinc finger protein"/>
    <property type="match status" value="1"/>
</dbReference>
<keyword evidence="7" id="KW-0805">Transcription regulation</keyword>
<dbReference type="Pfam" id="PF00096">
    <property type="entry name" value="zf-C2H2"/>
    <property type="match status" value="2"/>
</dbReference>
<feature type="compositionally biased region" description="Basic and acidic residues" evidence="12">
    <location>
        <begin position="431"/>
        <end position="440"/>
    </location>
</feature>
<dbReference type="PROSITE" id="PS50157">
    <property type="entry name" value="ZINC_FINGER_C2H2_2"/>
    <property type="match status" value="7"/>
</dbReference>
<comment type="caution">
    <text evidence="15">The sequence shown here is derived from an EMBL/GenBank/DDBJ whole genome shotgun (WGS) entry which is preliminary data.</text>
</comment>
<comment type="similarity">
    <text evidence="2">Belongs to the krueppel C2H2-type zinc-finger protein family.</text>
</comment>
<dbReference type="PROSITE" id="PS00028">
    <property type="entry name" value="ZINC_FINGER_C2H2_1"/>
    <property type="match status" value="3"/>
</dbReference>
<keyword evidence="3" id="KW-0479">Metal-binding</keyword>
<evidence type="ECO:0000256" key="6">
    <source>
        <dbReference type="ARBA" id="ARBA00022833"/>
    </source>
</evidence>
<feature type="domain" description="C2H2-type" evidence="14">
    <location>
        <begin position="579"/>
        <end position="606"/>
    </location>
</feature>
<gene>
    <name evidence="15" type="ORF">RRG08_024157</name>
</gene>
<organism evidence="15 16">
    <name type="scientific">Elysia crispata</name>
    <name type="common">lettuce slug</name>
    <dbReference type="NCBI Taxonomy" id="231223"/>
    <lineage>
        <taxon>Eukaryota</taxon>
        <taxon>Metazoa</taxon>
        <taxon>Spiralia</taxon>
        <taxon>Lophotrochozoa</taxon>
        <taxon>Mollusca</taxon>
        <taxon>Gastropoda</taxon>
        <taxon>Heterobranchia</taxon>
        <taxon>Euthyneura</taxon>
        <taxon>Panpulmonata</taxon>
        <taxon>Sacoglossa</taxon>
        <taxon>Placobranchoidea</taxon>
        <taxon>Plakobranchidae</taxon>
        <taxon>Elysia</taxon>
    </lineage>
</organism>
<dbReference type="Gene3D" id="3.30.710.10">
    <property type="entry name" value="Potassium Channel Kv1.1, Chain A"/>
    <property type="match status" value="1"/>
</dbReference>
<dbReference type="SUPFAM" id="SSF54695">
    <property type="entry name" value="POZ domain"/>
    <property type="match status" value="1"/>
</dbReference>
<comment type="subcellular location">
    <subcellularLocation>
        <location evidence="1">Nucleus</location>
    </subcellularLocation>
</comment>
<feature type="domain" description="C2H2-type" evidence="14">
    <location>
        <begin position="748"/>
        <end position="776"/>
    </location>
</feature>
<dbReference type="InterPro" id="IPR013087">
    <property type="entry name" value="Znf_C2H2_type"/>
</dbReference>
<dbReference type="GO" id="GO:0008270">
    <property type="term" value="F:zinc ion binding"/>
    <property type="evidence" value="ECO:0007669"/>
    <property type="project" value="UniProtKB-KW"/>
</dbReference>
<keyword evidence="8" id="KW-0238">DNA-binding</keyword>